<feature type="compositionally biased region" description="Basic and acidic residues" evidence="1">
    <location>
        <begin position="172"/>
        <end position="182"/>
    </location>
</feature>
<feature type="compositionally biased region" description="Polar residues" evidence="1">
    <location>
        <begin position="9"/>
        <end position="23"/>
    </location>
</feature>
<feature type="region of interest" description="Disordered" evidence="1">
    <location>
        <begin position="1"/>
        <end position="47"/>
    </location>
</feature>
<feature type="region of interest" description="Disordered" evidence="1">
    <location>
        <begin position="142"/>
        <end position="184"/>
    </location>
</feature>
<dbReference type="AlphaFoldDB" id="A0A7D9K1F4"/>
<name>A0A7D9K1F4_PARCT</name>
<organism evidence="2 3">
    <name type="scientific">Paramuricea clavata</name>
    <name type="common">Red gorgonian</name>
    <name type="synonym">Violescent sea-whip</name>
    <dbReference type="NCBI Taxonomy" id="317549"/>
    <lineage>
        <taxon>Eukaryota</taxon>
        <taxon>Metazoa</taxon>
        <taxon>Cnidaria</taxon>
        <taxon>Anthozoa</taxon>
        <taxon>Octocorallia</taxon>
        <taxon>Malacalcyonacea</taxon>
        <taxon>Plexauridae</taxon>
        <taxon>Paramuricea</taxon>
    </lineage>
</organism>
<dbReference type="EMBL" id="CACRXK020025507">
    <property type="protein sequence ID" value="CAB4039523.1"/>
    <property type="molecule type" value="Genomic_DNA"/>
</dbReference>
<feature type="compositionally biased region" description="Basic and acidic residues" evidence="1">
    <location>
        <begin position="35"/>
        <end position="45"/>
    </location>
</feature>
<accession>A0A7D9K1F4</accession>
<protein>
    <submittedName>
        <fullName evidence="2">Uncharacterized protein</fullName>
    </submittedName>
</protein>
<evidence type="ECO:0000313" key="2">
    <source>
        <dbReference type="EMBL" id="CAB4039523.1"/>
    </source>
</evidence>
<feature type="compositionally biased region" description="Polar residues" evidence="1">
    <location>
        <begin position="146"/>
        <end position="160"/>
    </location>
</feature>
<proteinExistence type="predicted"/>
<keyword evidence="3" id="KW-1185">Reference proteome</keyword>
<sequence>MAAKHASKRSMQIHSNSNPNTPIKENRSKIPRVSDTPKKLEEEKTAQSVQMKDIYELISSMNERLKKLDKLDMIEERIKGMESELKEVKHSVEYAHGEIEDMKNANSLKEKTERETMGRLEKLEAENVALQSSVSGVMAAKHASKRSMQIHSNSNSNTPIKENRSKIPRVSDTPKKLEEEKTAQSVQMEDIYELISSMNERLKKLDKLDMIEERIKGMESELKEVKHSVEYAHGEIEDMKNANSLKEKTERETMGRLEKLEAENVALQSSVIDLKRDQCAIT</sequence>
<comment type="caution">
    <text evidence="2">The sequence shown here is derived from an EMBL/GenBank/DDBJ whole genome shotgun (WGS) entry which is preliminary data.</text>
</comment>
<dbReference type="Proteomes" id="UP001152795">
    <property type="component" value="Unassembled WGS sequence"/>
</dbReference>
<evidence type="ECO:0000313" key="3">
    <source>
        <dbReference type="Proteomes" id="UP001152795"/>
    </source>
</evidence>
<gene>
    <name evidence="2" type="ORF">PACLA_8A014470</name>
</gene>
<reference evidence="2" key="1">
    <citation type="submission" date="2020-04" db="EMBL/GenBank/DDBJ databases">
        <authorList>
            <person name="Alioto T."/>
            <person name="Alioto T."/>
            <person name="Gomez Garrido J."/>
        </authorList>
    </citation>
    <scope>NUCLEOTIDE SEQUENCE</scope>
    <source>
        <strain evidence="2">A484AB</strain>
    </source>
</reference>
<evidence type="ECO:0000256" key="1">
    <source>
        <dbReference type="SAM" id="MobiDB-lite"/>
    </source>
</evidence>
<dbReference type="Gene3D" id="1.10.287.1490">
    <property type="match status" value="2"/>
</dbReference>